<dbReference type="InterPro" id="IPR037185">
    <property type="entry name" value="EmrE-like"/>
</dbReference>
<keyword evidence="3 6" id="KW-0812">Transmembrane</keyword>
<comment type="caution">
    <text evidence="8">The sequence shown here is derived from an EMBL/GenBank/DDBJ whole genome shotgun (WGS) entry which is preliminary data.</text>
</comment>
<organism evidence="8 9">
    <name type="scientific">Neoroseomonas lacus</name>
    <dbReference type="NCBI Taxonomy" id="287609"/>
    <lineage>
        <taxon>Bacteria</taxon>
        <taxon>Pseudomonadati</taxon>
        <taxon>Pseudomonadota</taxon>
        <taxon>Alphaproteobacteria</taxon>
        <taxon>Acetobacterales</taxon>
        <taxon>Acetobacteraceae</taxon>
        <taxon>Neoroseomonas</taxon>
    </lineage>
</organism>
<evidence type="ECO:0000313" key="9">
    <source>
        <dbReference type="Proteomes" id="UP000661507"/>
    </source>
</evidence>
<evidence type="ECO:0000256" key="3">
    <source>
        <dbReference type="ARBA" id="ARBA00022692"/>
    </source>
</evidence>
<dbReference type="PANTHER" id="PTHR32322">
    <property type="entry name" value="INNER MEMBRANE TRANSPORTER"/>
    <property type="match status" value="1"/>
</dbReference>
<evidence type="ECO:0000256" key="2">
    <source>
        <dbReference type="ARBA" id="ARBA00007362"/>
    </source>
</evidence>
<name>A0A917KSV4_9PROT</name>
<reference evidence="8" key="1">
    <citation type="journal article" date="2014" name="Int. J. Syst. Evol. Microbiol.">
        <title>Complete genome sequence of Corynebacterium casei LMG S-19264T (=DSM 44701T), isolated from a smear-ripened cheese.</title>
        <authorList>
            <consortium name="US DOE Joint Genome Institute (JGI-PGF)"/>
            <person name="Walter F."/>
            <person name="Albersmeier A."/>
            <person name="Kalinowski J."/>
            <person name="Ruckert C."/>
        </authorList>
    </citation>
    <scope>NUCLEOTIDE SEQUENCE</scope>
    <source>
        <strain evidence="8">CGMCC 1.3617</strain>
    </source>
</reference>
<dbReference type="GO" id="GO:0016020">
    <property type="term" value="C:membrane"/>
    <property type="evidence" value="ECO:0007669"/>
    <property type="project" value="UniProtKB-SubCell"/>
</dbReference>
<dbReference type="PANTHER" id="PTHR32322:SF2">
    <property type="entry name" value="EAMA DOMAIN-CONTAINING PROTEIN"/>
    <property type="match status" value="1"/>
</dbReference>
<keyword evidence="5 6" id="KW-0472">Membrane</keyword>
<evidence type="ECO:0000313" key="8">
    <source>
        <dbReference type="EMBL" id="GGJ23020.1"/>
    </source>
</evidence>
<dbReference type="RefSeq" id="WP_188968490.1">
    <property type="nucleotide sequence ID" value="NZ_BMKW01000008.1"/>
</dbReference>
<evidence type="ECO:0000256" key="6">
    <source>
        <dbReference type="SAM" id="Phobius"/>
    </source>
</evidence>
<evidence type="ECO:0000256" key="4">
    <source>
        <dbReference type="ARBA" id="ARBA00022989"/>
    </source>
</evidence>
<feature type="transmembrane region" description="Helical" evidence="6">
    <location>
        <begin position="7"/>
        <end position="27"/>
    </location>
</feature>
<feature type="transmembrane region" description="Helical" evidence="6">
    <location>
        <begin position="179"/>
        <end position="202"/>
    </location>
</feature>
<keyword evidence="4 6" id="KW-1133">Transmembrane helix</keyword>
<proteinExistence type="inferred from homology"/>
<sequence length="297" mass="29946">MPPLSGAALWVRLVTIAALWGATYPLIRYLSAFLSPFAMAGLRGVLAAIVVFIFLWMRGGLGGVTRQVAVASLMLGTFAGVLPNTLIPLALQRMEAAPASLVQAAGPLIITLLAGLLLPGEKPTRRMLAGVGVGFFGMALVVGSGGLGGGTAVGSALILAATCSYAISTIWIRMAPRGPAAALALGQQAVSGVVSGGLALAVDGPAVLVQPTEVWVLGIFLAIFATAIPLTLFLGLATRARAADSAMVGYIQPVFATLIAATWLGEVPSWQVLAGGAVVLSGVAIVTTARGPGPASR</sequence>
<evidence type="ECO:0000256" key="5">
    <source>
        <dbReference type="ARBA" id="ARBA00023136"/>
    </source>
</evidence>
<dbReference type="InterPro" id="IPR000620">
    <property type="entry name" value="EamA_dom"/>
</dbReference>
<feature type="transmembrane region" description="Helical" evidence="6">
    <location>
        <begin position="127"/>
        <end position="147"/>
    </location>
</feature>
<comment type="subcellular location">
    <subcellularLocation>
        <location evidence="1">Membrane</location>
        <topology evidence="1">Multi-pass membrane protein</topology>
    </subcellularLocation>
</comment>
<feature type="transmembrane region" description="Helical" evidence="6">
    <location>
        <begin position="68"/>
        <end position="91"/>
    </location>
</feature>
<keyword evidence="9" id="KW-1185">Reference proteome</keyword>
<feature type="transmembrane region" description="Helical" evidence="6">
    <location>
        <begin position="153"/>
        <end position="172"/>
    </location>
</feature>
<feature type="transmembrane region" description="Helical" evidence="6">
    <location>
        <begin position="270"/>
        <end position="289"/>
    </location>
</feature>
<dbReference type="AlphaFoldDB" id="A0A917KSV4"/>
<feature type="transmembrane region" description="Helical" evidence="6">
    <location>
        <begin position="247"/>
        <end position="264"/>
    </location>
</feature>
<dbReference type="EMBL" id="BMKW01000008">
    <property type="protein sequence ID" value="GGJ23020.1"/>
    <property type="molecule type" value="Genomic_DNA"/>
</dbReference>
<reference evidence="8" key="2">
    <citation type="submission" date="2020-09" db="EMBL/GenBank/DDBJ databases">
        <authorList>
            <person name="Sun Q."/>
            <person name="Zhou Y."/>
        </authorList>
    </citation>
    <scope>NUCLEOTIDE SEQUENCE</scope>
    <source>
        <strain evidence="8">CGMCC 1.3617</strain>
    </source>
</reference>
<feature type="transmembrane region" description="Helical" evidence="6">
    <location>
        <begin position="214"/>
        <end position="235"/>
    </location>
</feature>
<evidence type="ECO:0000259" key="7">
    <source>
        <dbReference type="Pfam" id="PF00892"/>
    </source>
</evidence>
<feature type="transmembrane region" description="Helical" evidence="6">
    <location>
        <begin position="97"/>
        <end position="118"/>
    </location>
</feature>
<gene>
    <name evidence="8" type="ORF">GCM10011320_32840</name>
</gene>
<dbReference type="Proteomes" id="UP000661507">
    <property type="component" value="Unassembled WGS sequence"/>
</dbReference>
<evidence type="ECO:0000256" key="1">
    <source>
        <dbReference type="ARBA" id="ARBA00004141"/>
    </source>
</evidence>
<feature type="domain" description="EamA" evidence="7">
    <location>
        <begin position="154"/>
        <end position="287"/>
    </location>
</feature>
<feature type="domain" description="EamA" evidence="7">
    <location>
        <begin position="14"/>
        <end position="142"/>
    </location>
</feature>
<feature type="transmembrane region" description="Helical" evidence="6">
    <location>
        <begin position="33"/>
        <end position="56"/>
    </location>
</feature>
<dbReference type="InterPro" id="IPR050638">
    <property type="entry name" value="AA-Vitamin_Transporters"/>
</dbReference>
<accession>A0A917KSV4</accession>
<dbReference type="SUPFAM" id="SSF103481">
    <property type="entry name" value="Multidrug resistance efflux transporter EmrE"/>
    <property type="match status" value="2"/>
</dbReference>
<dbReference type="Pfam" id="PF00892">
    <property type="entry name" value="EamA"/>
    <property type="match status" value="2"/>
</dbReference>
<comment type="similarity">
    <text evidence="2">Belongs to the EamA transporter family.</text>
</comment>
<protein>
    <submittedName>
        <fullName evidence="8">Membrane protein</fullName>
    </submittedName>
</protein>